<reference evidence="1" key="1">
    <citation type="submission" date="2020-01" db="EMBL/GenBank/DDBJ databases">
        <authorList>
            <person name="Meier V. D."/>
            <person name="Meier V D."/>
        </authorList>
    </citation>
    <scope>NUCLEOTIDE SEQUENCE</scope>
    <source>
        <strain evidence="1">HLG_WM_MAG_03</strain>
    </source>
</reference>
<protein>
    <submittedName>
        <fullName evidence="1">Uncharacterized protein</fullName>
    </submittedName>
</protein>
<sequence length="64" mass="7385">MFPFLAVGIFMVTAYATSSNVEYKTIPTAELEKKVEELSIKGELPFEMGLELIKRWQNEDERSK</sequence>
<name>A0A6S6SNJ3_9BACT</name>
<accession>A0A6S6SNJ3</accession>
<gene>
    <name evidence="1" type="ORF">HELGO_WM14445</name>
</gene>
<organism evidence="1">
    <name type="scientific">uncultured Sulfurovum sp</name>
    <dbReference type="NCBI Taxonomy" id="269237"/>
    <lineage>
        <taxon>Bacteria</taxon>
        <taxon>Pseudomonadati</taxon>
        <taxon>Campylobacterota</taxon>
        <taxon>Epsilonproteobacteria</taxon>
        <taxon>Campylobacterales</taxon>
        <taxon>Sulfurovaceae</taxon>
        <taxon>Sulfurovum</taxon>
        <taxon>environmental samples</taxon>
    </lineage>
</organism>
<dbReference type="AlphaFoldDB" id="A0A6S6SNJ3"/>
<dbReference type="EMBL" id="CACVAR010000149">
    <property type="protein sequence ID" value="CAA6806271.1"/>
    <property type="molecule type" value="Genomic_DNA"/>
</dbReference>
<proteinExistence type="predicted"/>
<evidence type="ECO:0000313" key="1">
    <source>
        <dbReference type="EMBL" id="CAA6806271.1"/>
    </source>
</evidence>